<dbReference type="HOGENOM" id="CLU_982440_0_0_0"/>
<dbReference type="GO" id="GO:0008843">
    <property type="term" value="F:endochitinase activity"/>
    <property type="evidence" value="ECO:0007669"/>
    <property type="project" value="UniProtKB-EC"/>
</dbReference>
<dbReference type="Pfam" id="PF00877">
    <property type="entry name" value="NLPC_P60"/>
    <property type="match status" value="1"/>
</dbReference>
<feature type="domain" description="NlpC/P60" evidence="5">
    <location>
        <begin position="136"/>
        <end position="276"/>
    </location>
</feature>
<evidence type="ECO:0000259" key="5">
    <source>
        <dbReference type="PROSITE" id="PS51935"/>
    </source>
</evidence>
<keyword evidence="7" id="KW-1185">Reference proteome</keyword>
<dbReference type="InterPro" id="IPR000064">
    <property type="entry name" value="NLP_P60_dom"/>
</dbReference>
<evidence type="ECO:0000313" key="6">
    <source>
        <dbReference type="EMBL" id="AAX50380.1"/>
    </source>
</evidence>
<proteinExistence type="inferred from homology"/>
<accession>A0A0H2X0I4</accession>
<dbReference type="Gene3D" id="3.90.1720.10">
    <property type="entry name" value="endopeptidase domain like (from Nostoc punctiforme)"/>
    <property type="match status" value="1"/>
</dbReference>
<comment type="similarity">
    <text evidence="1">Belongs to the peptidase C40 family.</text>
</comment>
<dbReference type="AlphaFoldDB" id="A0A0H2X0I4"/>
<keyword evidence="3 6" id="KW-0378">Hydrolase</keyword>
<evidence type="ECO:0000313" key="7">
    <source>
        <dbReference type="Proteomes" id="UP000002532"/>
    </source>
</evidence>
<dbReference type="GO" id="GO:0008234">
    <property type="term" value="F:cysteine-type peptidase activity"/>
    <property type="evidence" value="ECO:0007669"/>
    <property type="project" value="UniProtKB-KW"/>
</dbReference>
<dbReference type="PANTHER" id="PTHR47053:SF1">
    <property type="entry name" value="MUREIN DD-ENDOPEPTIDASE MEPH-RELATED"/>
    <property type="match status" value="1"/>
</dbReference>
<dbReference type="InterPro" id="IPR038765">
    <property type="entry name" value="Papain-like_cys_pep_sf"/>
</dbReference>
<keyword evidence="6" id="KW-0326">Glycosidase</keyword>
<dbReference type="PANTHER" id="PTHR47053">
    <property type="entry name" value="MUREIN DD-ENDOPEPTIDASE MEPH-RELATED"/>
    <property type="match status" value="1"/>
</dbReference>
<dbReference type="KEGG" id="cta:CTA_0134"/>
<name>A0A0H2X0I4_CHLTA</name>
<evidence type="ECO:0000256" key="3">
    <source>
        <dbReference type="ARBA" id="ARBA00022801"/>
    </source>
</evidence>
<reference evidence="6 7" key="1">
    <citation type="journal article" date="2005" name="Infect. Immun.">
        <title>Comparative genomic analysis of Chlamydia trachomatis oculotropic and genitotropic strains.</title>
        <authorList>
            <person name="Carlson J.H."/>
            <person name="Porcella S.F."/>
            <person name="McClarty G."/>
            <person name="Caldwell H.D."/>
        </authorList>
    </citation>
    <scope>NUCLEOTIDE SEQUENCE [LARGE SCALE GENOMIC DNA]</scope>
    <source>
        <strain evidence="7">ATCC VR-571B / DSM 19440 / HAR-13</strain>
    </source>
</reference>
<dbReference type="Proteomes" id="UP000002532">
    <property type="component" value="Chromosome"/>
</dbReference>
<keyword evidence="4" id="KW-0788">Thiol protease</keyword>
<dbReference type="PROSITE" id="PS51935">
    <property type="entry name" value="NLPC_P60"/>
    <property type="match status" value="1"/>
</dbReference>
<dbReference type="RefSeq" id="WP_009872397.1">
    <property type="nucleotide sequence ID" value="NC_007429.1"/>
</dbReference>
<evidence type="ECO:0000256" key="1">
    <source>
        <dbReference type="ARBA" id="ARBA00007074"/>
    </source>
</evidence>
<dbReference type="EC" id="3.2.1.14" evidence="6"/>
<evidence type="ECO:0000256" key="4">
    <source>
        <dbReference type="ARBA" id="ARBA00022807"/>
    </source>
</evidence>
<dbReference type="SUPFAM" id="SSF54001">
    <property type="entry name" value="Cysteine proteinases"/>
    <property type="match status" value="1"/>
</dbReference>
<protein>
    <submittedName>
        <fullName evidence="6">Chitinase</fullName>
        <ecNumber evidence="6">3.2.1.14</ecNumber>
    </submittedName>
</protein>
<gene>
    <name evidence="6" type="primary">ydhO</name>
    <name evidence="6" type="ordered locus">CTA_0134</name>
</gene>
<evidence type="ECO:0000256" key="2">
    <source>
        <dbReference type="ARBA" id="ARBA00022670"/>
    </source>
</evidence>
<sequence>MPHQVLLSPVCDLLSNAEGIETQVLFGERICNHNHRHYAYSQLVFSSIWKPYPGDSLQNIPLFSSQLQPPNAVVCSQEAFLDPWHIPLPFAAPLHIDNQNQVSLSPASIALLNSNSRSNYAKAFCSTKEIRFLNSSFSLRDLVSFAEQLIDTPYVWGGRCIHKQLPRNGVDCSGYIQLLYQVTGRNIPRNARDQYRDCSPVKDFSSLPIGGLIFLKKASTGQINHVMMKISEHEFIHAAEKIGKVEKVILGNRAFFKGNLFCSLGEPPIEAVFGVPKNRKAFF</sequence>
<keyword evidence="2" id="KW-0645">Protease</keyword>
<organism evidence="6 7">
    <name type="scientific">Chlamydia trachomatis serovar A (strain ATCC VR-571B / DSM 19440 / HAR-13)</name>
    <dbReference type="NCBI Taxonomy" id="315277"/>
    <lineage>
        <taxon>Bacteria</taxon>
        <taxon>Pseudomonadati</taxon>
        <taxon>Chlamydiota</taxon>
        <taxon>Chlamydiia</taxon>
        <taxon>Chlamydiales</taxon>
        <taxon>Chlamydiaceae</taxon>
        <taxon>Chlamydia/Chlamydophila group</taxon>
        <taxon>Chlamydia</taxon>
    </lineage>
</organism>
<dbReference type="EMBL" id="CP000051">
    <property type="protein sequence ID" value="AAX50380.1"/>
    <property type="molecule type" value="Genomic_DNA"/>
</dbReference>
<dbReference type="InterPro" id="IPR051202">
    <property type="entry name" value="Peptidase_C40"/>
</dbReference>
<dbReference type="GO" id="GO:0006508">
    <property type="term" value="P:proteolysis"/>
    <property type="evidence" value="ECO:0007669"/>
    <property type="project" value="UniProtKB-KW"/>
</dbReference>